<dbReference type="CDD" id="cd00135">
    <property type="entry name" value="PDGF"/>
    <property type="match status" value="1"/>
</dbReference>
<comment type="similarity">
    <text evidence="2 13">Belongs to the PDGF/VEGF growth factor family.</text>
</comment>
<evidence type="ECO:0000256" key="7">
    <source>
        <dbReference type="ARBA" id="ARBA00023030"/>
    </source>
</evidence>
<dbReference type="InterPro" id="IPR035914">
    <property type="entry name" value="Sperma_CUB_dom_sf"/>
</dbReference>
<evidence type="ECO:0000259" key="15">
    <source>
        <dbReference type="PROSITE" id="PS50278"/>
    </source>
</evidence>
<dbReference type="PROSITE" id="PS01180">
    <property type="entry name" value="CUB"/>
    <property type="match status" value="1"/>
</dbReference>
<dbReference type="GO" id="GO:0070374">
    <property type="term" value="P:positive regulation of ERK1 and ERK2 cascade"/>
    <property type="evidence" value="ECO:0007669"/>
    <property type="project" value="TreeGrafter"/>
</dbReference>
<evidence type="ECO:0000256" key="13">
    <source>
        <dbReference type="RuleBase" id="RU003818"/>
    </source>
</evidence>
<evidence type="ECO:0000256" key="12">
    <source>
        <dbReference type="PROSITE-ProRule" id="PRU00059"/>
    </source>
</evidence>
<dbReference type="PANTHER" id="PTHR11633:SF4">
    <property type="entry name" value="PLATELET-DERIVED GROWTH FACTOR D"/>
    <property type="match status" value="1"/>
</dbReference>
<comment type="caution">
    <text evidence="12">Lacks conserved residue(s) required for the propagation of feature annotation.</text>
</comment>
<dbReference type="RefSeq" id="XP_021107229.1">
    <property type="nucleotide sequence ID" value="XM_021251570.1"/>
</dbReference>
<dbReference type="Gene3D" id="2.10.90.10">
    <property type="entry name" value="Cystine-knot cytokines"/>
    <property type="match status" value="1"/>
</dbReference>
<evidence type="ECO:0000256" key="11">
    <source>
        <dbReference type="ARBA" id="ARBA00026039"/>
    </source>
</evidence>
<dbReference type="PANTHER" id="PTHR11633">
    <property type="entry name" value="PLATELET-DERIVED GROWTH FACTOR"/>
    <property type="match status" value="1"/>
</dbReference>
<dbReference type="GO" id="GO:0005615">
    <property type="term" value="C:extracellular space"/>
    <property type="evidence" value="ECO:0007669"/>
    <property type="project" value="TreeGrafter"/>
</dbReference>
<proteinExistence type="inferred from homology"/>
<reference evidence="17" key="1">
    <citation type="submission" date="2025-08" db="UniProtKB">
        <authorList>
            <consortium name="RefSeq"/>
        </authorList>
    </citation>
    <scope>IDENTIFICATION</scope>
</reference>
<dbReference type="InterPro" id="IPR029034">
    <property type="entry name" value="Cystine-knot_cytokine"/>
</dbReference>
<dbReference type="FunFam" id="2.60.120.290:FF:000017">
    <property type="entry name" value="Platelet derived growth factor C"/>
    <property type="match status" value="1"/>
</dbReference>
<keyword evidence="10" id="KW-0497">Mitogen</keyword>
<dbReference type="SUPFAM" id="SSF49854">
    <property type="entry name" value="Spermadhesin, CUB domain"/>
    <property type="match status" value="1"/>
</dbReference>
<keyword evidence="16" id="KW-1185">Reference proteome</keyword>
<dbReference type="GO" id="GO:0016020">
    <property type="term" value="C:membrane"/>
    <property type="evidence" value="ECO:0007669"/>
    <property type="project" value="InterPro"/>
</dbReference>
<name>A0AAX6SEV6_HETGA</name>
<dbReference type="SMART" id="SM00042">
    <property type="entry name" value="CUB"/>
    <property type="match status" value="1"/>
</dbReference>
<dbReference type="GO" id="GO:0008083">
    <property type="term" value="F:growth factor activity"/>
    <property type="evidence" value="ECO:0007669"/>
    <property type="project" value="UniProtKB-KW"/>
</dbReference>
<keyword evidence="8" id="KW-1015">Disulfide bond</keyword>
<dbReference type="InterPro" id="IPR000072">
    <property type="entry name" value="PDGF/VEGF_dom"/>
</dbReference>
<dbReference type="GeneID" id="101696768"/>
<evidence type="ECO:0000256" key="4">
    <source>
        <dbReference type="ARBA" id="ARBA00022473"/>
    </source>
</evidence>
<dbReference type="GO" id="GO:0051781">
    <property type="term" value="P:positive regulation of cell division"/>
    <property type="evidence" value="ECO:0007669"/>
    <property type="project" value="UniProtKB-KW"/>
</dbReference>
<evidence type="ECO:0000313" key="16">
    <source>
        <dbReference type="Proteomes" id="UP000694906"/>
    </source>
</evidence>
<dbReference type="Pfam" id="PF00431">
    <property type="entry name" value="CUB"/>
    <property type="match status" value="1"/>
</dbReference>
<dbReference type="Proteomes" id="UP000694906">
    <property type="component" value="Unplaced"/>
</dbReference>
<feature type="domain" description="CUB" evidence="14">
    <location>
        <begin position="62"/>
        <end position="180"/>
    </location>
</feature>
<evidence type="ECO:0000256" key="2">
    <source>
        <dbReference type="ARBA" id="ARBA00006686"/>
    </source>
</evidence>
<dbReference type="AlphaFoldDB" id="A0AAX6SEV6"/>
<evidence type="ECO:0000256" key="5">
    <source>
        <dbReference type="ARBA" id="ARBA00022525"/>
    </source>
</evidence>
<keyword evidence="4" id="KW-0217">Developmental protein</keyword>
<keyword evidence="5" id="KW-0964">Secreted</keyword>
<dbReference type="CDD" id="cd00041">
    <property type="entry name" value="CUB"/>
    <property type="match status" value="1"/>
</dbReference>
<dbReference type="GO" id="GO:0005161">
    <property type="term" value="F:platelet-derived growth factor receptor binding"/>
    <property type="evidence" value="ECO:0007669"/>
    <property type="project" value="TreeGrafter"/>
</dbReference>
<dbReference type="PROSITE" id="PS50278">
    <property type="entry name" value="PDGF_2"/>
    <property type="match status" value="1"/>
</dbReference>
<evidence type="ECO:0000256" key="10">
    <source>
        <dbReference type="ARBA" id="ARBA00023246"/>
    </source>
</evidence>
<dbReference type="GO" id="GO:0051897">
    <property type="term" value="P:positive regulation of phosphatidylinositol 3-kinase/protein kinase B signal transduction"/>
    <property type="evidence" value="ECO:0007669"/>
    <property type="project" value="TreeGrafter"/>
</dbReference>
<organism evidence="16 17">
    <name type="scientific">Heterocephalus glaber</name>
    <name type="common">Naked mole rat</name>
    <dbReference type="NCBI Taxonomy" id="10181"/>
    <lineage>
        <taxon>Eukaryota</taxon>
        <taxon>Metazoa</taxon>
        <taxon>Chordata</taxon>
        <taxon>Craniata</taxon>
        <taxon>Vertebrata</taxon>
        <taxon>Euteleostomi</taxon>
        <taxon>Mammalia</taxon>
        <taxon>Eutheria</taxon>
        <taxon>Euarchontoglires</taxon>
        <taxon>Glires</taxon>
        <taxon>Rodentia</taxon>
        <taxon>Hystricomorpha</taxon>
        <taxon>Bathyergidae</taxon>
        <taxon>Heterocephalus</taxon>
    </lineage>
</organism>
<dbReference type="SMART" id="SM00141">
    <property type="entry name" value="PDGF"/>
    <property type="match status" value="1"/>
</dbReference>
<dbReference type="Gene3D" id="2.60.120.290">
    <property type="entry name" value="Spermadhesin, CUB domain"/>
    <property type="match status" value="1"/>
</dbReference>
<evidence type="ECO:0000256" key="8">
    <source>
        <dbReference type="ARBA" id="ARBA00023157"/>
    </source>
</evidence>
<keyword evidence="7 13" id="KW-0339">Growth factor</keyword>
<evidence type="ECO:0000256" key="1">
    <source>
        <dbReference type="ARBA" id="ARBA00004613"/>
    </source>
</evidence>
<keyword evidence="6" id="KW-0165">Cleavage on pair of basic residues</keyword>
<evidence type="ECO:0000256" key="3">
    <source>
        <dbReference type="ARBA" id="ARBA00018876"/>
    </source>
</evidence>
<dbReference type="GO" id="GO:0030335">
    <property type="term" value="P:positive regulation of cell migration"/>
    <property type="evidence" value="ECO:0007669"/>
    <property type="project" value="TreeGrafter"/>
</dbReference>
<dbReference type="CTD" id="80310"/>
<comment type="subunit">
    <text evidence="11">Homodimer; disulfide-linked. Interacts with PDGFRB homodimers, and with heterodimers formed by PDGFRA and PDGFRB.</text>
</comment>
<sequence length="359" mass="41383">MHRFIFVYTLIYSNFCICRDTSATPQSASIRALRNANLRRDGKSKDPSSIPESNHLTDLYRKDETIQVTGNGHLQSPRFPNNYPRNLLLTWRLHSQEKTRIQLAFDHQFGLEEAENDICRYDFVEVEDISEISTIIRGRWCGHKEVPPRITSRTNQIKITFKSDDYFVAKPGFKIHYSLLGVSYHYPSVTDPALAADALDKTVAEFDTVEDLLKHFNPESWQEDLENLYLDTPYYRGRSYHDRKSKVDLDRLNEDVKRYSCTPRNYSVNLREELKLTNAVFFPRCLLVQRCGGNCGCGIANGKSCTCSSGKTVKKYHEVLKFEPGRSKKKGKAKNMALVDIQLDHHERCNCICGSRPPR</sequence>
<protein>
    <recommendedName>
        <fullName evidence="3">Platelet-derived growth factor D</fullName>
    </recommendedName>
</protein>
<evidence type="ECO:0000256" key="9">
    <source>
        <dbReference type="ARBA" id="ARBA00023180"/>
    </source>
</evidence>
<dbReference type="GO" id="GO:0048008">
    <property type="term" value="P:platelet-derived growth factor receptor signaling pathway"/>
    <property type="evidence" value="ECO:0007669"/>
    <property type="project" value="TreeGrafter"/>
</dbReference>
<dbReference type="FunFam" id="2.10.90.10:FF:000010">
    <property type="entry name" value="Platelet derived growth factor C"/>
    <property type="match status" value="1"/>
</dbReference>
<gene>
    <name evidence="17" type="primary">Pdgfd</name>
</gene>
<dbReference type="GO" id="GO:0008284">
    <property type="term" value="P:positive regulation of cell population proliferation"/>
    <property type="evidence" value="ECO:0007669"/>
    <property type="project" value="TreeGrafter"/>
</dbReference>
<evidence type="ECO:0000256" key="6">
    <source>
        <dbReference type="ARBA" id="ARBA00022685"/>
    </source>
</evidence>
<feature type="domain" description="Platelet-derived growth factor (PDGF) family profile" evidence="15">
    <location>
        <begin position="248"/>
        <end position="351"/>
    </location>
</feature>
<comment type="subcellular location">
    <subcellularLocation>
        <location evidence="1">Secreted</location>
    </subcellularLocation>
</comment>
<keyword evidence="9" id="KW-0325">Glycoprotein</keyword>
<dbReference type="InterPro" id="IPR000859">
    <property type="entry name" value="CUB_dom"/>
</dbReference>
<accession>A0AAX6SEV6</accession>
<evidence type="ECO:0000259" key="14">
    <source>
        <dbReference type="PROSITE" id="PS01180"/>
    </source>
</evidence>
<evidence type="ECO:0000313" key="17">
    <source>
        <dbReference type="RefSeq" id="XP_021107229.1"/>
    </source>
</evidence>
<dbReference type="Pfam" id="PF00341">
    <property type="entry name" value="PDGF"/>
    <property type="match status" value="1"/>
</dbReference>
<dbReference type="SUPFAM" id="SSF57501">
    <property type="entry name" value="Cystine-knot cytokines"/>
    <property type="match status" value="1"/>
</dbReference>